<sequence>MFTTAYRVTIAIRDAVRTVSAATEREVALMAESVLRQHQGETLAVGFWVDCADAEVGRRIAAYLTDLALELDLA</sequence>
<gene>
    <name evidence="1" type="ORF">F6X51_15780</name>
</gene>
<evidence type="ECO:0000313" key="1">
    <source>
        <dbReference type="EMBL" id="KAB1072450.1"/>
    </source>
</evidence>
<evidence type="ECO:0000313" key="2">
    <source>
        <dbReference type="Proteomes" id="UP000441523"/>
    </source>
</evidence>
<proteinExistence type="predicted"/>
<comment type="caution">
    <text evidence="1">The sequence shown here is derived from an EMBL/GenBank/DDBJ whole genome shotgun (WGS) entry which is preliminary data.</text>
</comment>
<dbReference type="EMBL" id="VZZJ01000013">
    <property type="protein sequence ID" value="KAB1072450.1"/>
    <property type="molecule type" value="Genomic_DNA"/>
</dbReference>
<dbReference type="AlphaFoldDB" id="A0A6N6MQT4"/>
<protein>
    <submittedName>
        <fullName evidence="1">Uncharacterized protein</fullName>
    </submittedName>
</protein>
<organism evidence="1 2">
    <name type="scientific">Methylobacterium planeticum</name>
    <dbReference type="NCBI Taxonomy" id="2615211"/>
    <lineage>
        <taxon>Bacteria</taxon>
        <taxon>Pseudomonadati</taxon>
        <taxon>Pseudomonadota</taxon>
        <taxon>Alphaproteobacteria</taxon>
        <taxon>Hyphomicrobiales</taxon>
        <taxon>Methylobacteriaceae</taxon>
        <taxon>Methylobacterium</taxon>
    </lineage>
</organism>
<keyword evidence="2" id="KW-1185">Reference proteome</keyword>
<accession>A0A6N6MQT4</accession>
<dbReference type="Proteomes" id="UP000441523">
    <property type="component" value="Unassembled WGS sequence"/>
</dbReference>
<reference evidence="1 2" key="1">
    <citation type="submission" date="2019-09" db="EMBL/GenBank/DDBJ databases">
        <title>YIM 132548 draft genome.</title>
        <authorList>
            <person name="Jiang L."/>
        </authorList>
    </citation>
    <scope>NUCLEOTIDE SEQUENCE [LARGE SCALE GENOMIC DNA]</scope>
    <source>
        <strain evidence="1 2">YIM 132548</strain>
    </source>
</reference>
<name>A0A6N6MQT4_9HYPH</name>
<dbReference type="RefSeq" id="WP_150964642.1">
    <property type="nucleotide sequence ID" value="NZ_VZZJ01000013.1"/>
</dbReference>